<dbReference type="KEGG" id="mhib:MHIB_08350"/>
<dbReference type="Pfam" id="PF05305">
    <property type="entry name" value="DUF732"/>
    <property type="match status" value="1"/>
</dbReference>
<proteinExistence type="predicted"/>
<name>A0A7I7X0N7_9MYCO</name>
<keyword evidence="2" id="KW-1185">Reference proteome</keyword>
<organism evidence="1 2">
    <name type="scientific">Mycolicibacter hiberniae</name>
    <dbReference type="NCBI Taxonomy" id="29314"/>
    <lineage>
        <taxon>Bacteria</taxon>
        <taxon>Bacillati</taxon>
        <taxon>Actinomycetota</taxon>
        <taxon>Actinomycetes</taxon>
        <taxon>Mycobacteriales</taxon>
        <taxon>Mycobacteriaceae</taxon>
        <taxon>Mycolicibacter</taxon>
    </lineage>
</organism>
<dbReference type="RefSeq" id="WP_085134674.1">
    <property type="nucleotide sequence ID" value="NZ_AP022609.1"/>
</dbReference>
<dbReference type="AlphaFoldDB" id="A0A7I7X0N7"/>
<sequence length="119" mass="12638">MGRGLIPAVFLAVLSCVVAGAPAVSADPEEDQVFFDELEHQGLHPDYDRQICGPVCEPLRNVLVREAHDVCVGLSDAPKLVPVSVIAHLKMSPGSAHLVINAARQAYCPQSPDPYTAPA</sequence>
<dbReference type="InterPro" id="IPR007969">
    <property type="entry name" value="DUF732"/>
</dbReference>
<accession>A0A7I7X0N7</accession>
<dbReference type="Proteomes" id="UP000467260">
    <property type="component" value="Chromosome"/>
</dbReference>
<evidence type="ECO:0000313" key="1">
    <source>
        <dbReference type="EMBL" id="BBZ22417.1"/>
    </source>
</evidence>
<evidence type="ECO:0000313" key="2">
    <source>
        <dbReference type="Proteomes" id="UP000467260"/>
    </source>
</evidence>
<reference evidence="1 2" key="1">
    <citation type="journal article" date="2019" name="Emerg. Microbes Infect.">
        <title>Comprehensive subspecies identification of 175 nontuberculous mycobacteria species based on 7547 genomic profiles.</title>
        <authorList>
            <person name="Matsumoto Y."/>
            <person name="Kinjo T."/>
            <person name="Motooka D."/>
            <person name="Nabeya D."/>
            <person name="Jung N."/>
            <person name="Uechi K."/>
            <person name="Horii T."/>
            <person name="Iida T."/>
            <person name="Fujita J."/>
            <person name="Nakamura S."/>
        </authorList>
    </citation>
    <scope>NUCLEOTIDE SEQUENCE [LARGE SCALE GENOMIC DNA]</scope>
    <source>
        <strain evidence="1 2">JCM 13571</strain>
    </source>
</reference>
<protein>
    <submittedName>
        <fullName evidence="1">Uncharacterized protein</fullName>
    </submittedName>
</protein>
<dbReference type="PROSITE" id="PS51257">
    <property type="entry name" value="PROKAR_LIPOPROTEIN"/>
    <property type="match status" value="1"/>
</dbReference>
<gene>
    <name evidence="1" type="ORF">MHIB_08350</name>
</gene>
<dbReference type="OrthoDB" id="4750613at2"/>
<dbReference type="EMBL" id="AP022609">
    <property type="protein sequence ID" value="BBZ22417.1"/>
    <property type="molecule type" value="Genomic_DNA"/>
</dbReference>